<dbReference type="Proteomes" id="UP000271098">
    <property type="component" value="Unassembled WGS sequence"/>
</dbReference>
<dbReference type="Pfam" id="PF00615">
    <property type="entry name" value="RGS"/>
    <property type="match status" value="1"/>
</dbReference>
<feature type="region of interest" description="Disordered" evidence="2">
    <location>
        <begin position="48"/>
        <end position="90"/>
    </location>
</feature>
<evidence type="ECO:0000256" key="1">
    <source>
        <dbReference type="ARBA" id="ARBA00022700"/>
    </source>
</evidence>
<proteinExistence type="predicted"/>
<accession>A0A3P6QQM5</accession>
<dbReference type="GO" id="GO:0009968">
    <property type="term" value="P:negative regulation of signal transduction"/>
    <property type="evidence" value="ECO:0007669"/>
    <property type="project" value="UniProtKB-KW"/>
</dbReference>
<evidence type="ECO:0000313" key="4">
    <source>
        <dbReference type="EMBL" id="VDK34924.1"/>
    </source>
</evidence>
<dbReference type="PRINTS" id="PR01301">
    <property type="entry name" value="RGSPROTEIN"/>
</dbReference>
<dbReference type="GO" id="GO:0005737">
    <property type="term" value="C:cytoplasm"/>
    <property type="evidence" value="ECO:0007669"/>
    <property type="project" value="TreeGrafter"/>
</dbReference>
<dbReference type="AlphaFoldDB" id="A0A3P6QQM5"/>
<dbReference type="SMART" id="SM01224">
    <property type="entry name" value="G_gamma"/>
    <property type="match status" value="1"/>
</dbReference>
<protein>
    <recommendedName>
        <fullName evidence="3">RGS domain-containing protein</fullName>
    </recommendedName>
</protein>
<dbReference type="InterPro" id="IPR036305">
    <property type="entry name" value="RGS_sf"/>
</dbReference>
<dbReference type="PANTHER" id="PTHR45746">
    <property type="entry name" value="LP21163P"/>
    <property type="match status" value="1"/>
</dbReference>
<dbReference type="InterPro" id="IPR015898">
    <property type="entry name" value="G-protein_gamma-like_dom"/>
</dbReference>
<dbReference type="InterPro" id="IPR044926">
    <property type="entry name" value="RGS_subdomain_2"/>
</dbReference>
<dbReference type="InterPro" id="IPR016137">
    <property type="entry name" value="RGS"/>
</dbReference>
<dbReference type="PROSITE" id="PS50132">
    <property type="entry name" value="RGS"/>
    <property type="match status" value="1"/>
</dbReference>
<dbReference type="GO" id="GO:0043005">
    <property type="term" value="C:neuron projection"/>
    <property type="evidence" value="ECO:0007669"/>
    <property type="project" value="TreeGrafter"/>
</dbReference>
<evidence type="ECO:0000313" key="5">
    <source>
        <dbReference type="Proteomes" id="UP000271098"/>
    </source>
</evidence>
<keyword evidence="1" id="KW-0734">Signal transduction inhibitor</keyword>
<dbReference type="GO" id="GO:0005096">
    <property type="term" value="F:GTPase activator activity"/>
    <property type="evidence" value="ECO:0007669"/>
    <property type="project" value="TreeGrafter"/>
</dbReference>
<evidence type="ECO:0000259" key="3">
    <source>
        <dbReference type="PROSITE" id="PS50132"/>
    </source>
</evidence>
<feature type="domain" description="RGS" evidence="3">
    <location>
        <begin position="200"/>
        <end position="236"/>
    </location>
</feature>
<feature type="compositionally biased region" description="Polar residues" evidence="2">
    <location>
        <begin position="55"/>
        <end position="84"/>
    </location>
</feature>
<dbReference type="SUPFAM" id="SSF48097">
    <property type="entry name" value="Regulator of G-protein signaling, RGS"/>
    <property type="match status" value="1"/>
</dbReference>
<dbReference type="OrthoDB" id="196547at2759"/>
<dbReference type="GO" id="GO:0008277">
    <property type="term" value="P:regulation of G protein-coupled receptor signaling pathway"/>
    <property type="evidence" value="ECO:0007669"/>
    <property type="project" value="InterPro"/>
</dbReference>
<dbReference type="PANTHER" id="PTHR45746:SF6">
    <property type="entry name" value="LP21163P"/>
    <property type="match status" value="1"/>
</dbReference>
<sequence>MCNECVSGRPKYSSSTHAAAASCSNVTLPYSTSAAAAHAASQAPSCSGSGLNGAANATPSSSASGTQQVSPSISPSASARNYSQRPGLRRCTRVQDTLKQEINVLEARLTKNVLKTSKVIEKNMIHNSLILKKKLRVLFSYLQYFDHRRAFDPFLTQPGIAADPFQSHPNPWISDTVDYWQHDKITGDISMRRLKLWEESFEELLCDQLGRETLQKFLDKEYSGENLRFWWQVCLYVLFMRFYMTANAISENAQWPGYIVTQ</sequence>
<gene>
    <name evidence="4" type="ORF">GPUH_LOCUS2553</name>
</gene>
<dbReference type="InterPro" id="IPR047016">
    <property type="entry name" value="RGS6/7/9/11"/>
</dbReference>
<organism evidence="4 5">
    <name type="scientific">Gongylonema pulchrum</name>
    <dbReference type="NCBI Taxonomy" id="637853"/>
    <lineage>
        <taxon>Eukaryota</taxon>
        <taxon>Metazoa</taxon>
        <taxon>Ecdysozoa</taxon>
        <taxon>Nematoda</taxon>
        <taxon>Chromadorea</taxon>
        <taxon>Rhabditida</taxon>
        <taxon>Spirurina</taxon>
        <taxon>Spiruromorpha</taxon>
        <taxon>Spiruroidea</taxon>
        <taxon>Gongylonematidae</taxon>
        <taxon>Gongylonema</taxon>
    </lineage>
</organism>
<dbReference type="Gene3D" id="1.10.167.10">
    <property type="entry name" value="Regulator of G-protein Signalling 4, domain 2"/>
    <property type="match status" value="1"/>
</dbReference>
<keyword evidence="5" id="KW-1185">Reference proteome</keyword>
<reference evidence="4 5" key="1">
    <citation type="submission" date="2018-11" db="EMBL/GenBank/DDBJ databases">
        <authorList>
            <consortium name="Pathogen Informatics"/>
        </authorList>
    </citation>
    <scope>NUCLEOTIDE SEQUENCE [LARGE SCALE GENOMIC DNA]</scope>
</reference>
<evidence type="ECO:0000256" key="2">
    <source>
        <dbReference type="SAM" id="MobiDB-lite"/>
    </source>
</evidence>
<name>A0A3P6QQM5_9BILA</name>
<dbReference type="EMBL" id="UYRT01003918">
    <property type="protein sequence ID" value="VDK34924.1"/>
    <property type="molecule type" value="Genomic_DNA"/>
</dbReference>